<protein>
    <recommendedName>
        <fullName evidence="5">Secreted protein</fullName>
    </recommendedName>
</protein>
<dbReference type="InParanoid" id="A0A165EG17"/>
<evidence type="ECO:0008006" key="5">
    <source>
        <dbReference type="Google" id="ProtNLM"/>
    </source>
</evidence>
<organism evidence="3 4">
    <name type="scientific">Calocera cornea HHB12733</name>
    <dbReference type="NCBI Taxonomy" id="1353952"/>
    <lineage>
        <taxon>Eukaryota</taxon>
        <taxon>Fungi</taxon>
        <taxon>Dikarya</taxon>
        <taxon>Basidiomycota</taxon>
        <taxon>Agaricomycotina</taxon>
        <taxon>Dacrymycetes</taxon>
        <taxon>Dacrymycetales</taxon>
        <taxon>Dacrymycetaceae</taxon>
        <taxon>Calocera</taxon>
    </lineage>
</organism>
<feature type="region of interest" description="Disordered" evidence="1">
    <location>
        <begin position="96"/>
        <end position="125"/>
    </location>
</feature>
<evidence type="ECO:0000256" key="1">
    <source>
        <dbReference type="SAM" id="MobiDB-lite"/>
    </source>
</evidence>
<reference evidence="3 4" key="1">
    <citation type="journal article" date="2016" name="Mol. Biol. Evol.">
        <title>Comparative Genomics of Early-Diverging Mushroom-Forming Fungi Provides Insights into the Origins of Lignocellulose Decay Capabilities.</title>
        <authorList>
            <person name="Nagy L.G."/>
            <person name="Riley R."/>
            <person name="Tritt A."/>
            <person name="Adam C."/>
            <person name="Daum C."/>
            <person name="Floudas D."/>
            <person name="Sun H."/>
            <person name="Yadav J.S."/>
            <person name="Pangilinan J."/>
            <person name="Larsson K.H."/>
            <person name="Matsuura K."/>
            <person name="Barry K."/>
            <person name="Labutti K."/>
            <person name="Kuo R."/>
            <person name="Ohm R.A."/>
            <person name="Bhattacharya S.S."/>
            <person name="Shirouzu T."/>
            <person name="Yoshinaga Y."/>
            <person name="Martin F.M."/>
            <person name="Grigoriev I.V."/>
            <person name="Hibbett D.S."/>
        </authorList>
    </citation>
    <scope>NUCLEOTIDE SEQUENCE [LARGE SCALE GENOMIC DNA]</scope>
    <source>
        <strain evidence="3 4">HHB12733</strain>
    </source>
</reference>
<evidence type="ECO:0000313" key="4">
    <source>
        <dbReference type="Proteomes" id="UP000076842"/>
    </source>
</evidence>
<dbReference type="AlphaFoldDB" id="A0A165EG17"/>
<gene>
    <name evidence="3" type="ORF">CALCODRAFT_373351</name>
</gene>
<evidence type="ECO:0000313" key="3">
    <source>
        <dbReference type="EMBL" id="KZT54795.1"/>
    </source>
</evidence>
<proteinExistence type="predicted"/>
<feature type="region of interest" description="Disordered" evidence="1">
    <location>
        <begin position="42"/>
        <end position="79"/>
    </location>
</feature>
<evidence type="ECO:0000256" key="2">
    <source>
        <dbReference type="SAM" id="SignalP"/>
    </source>
</evidence>
<feature type="signal peptide" evidence="2">
    <location>
        <begin position="1"/>
        <end position="16"/>
    </location>
</feature>
<sequence>MILAFLGLLLSSLLFGRQRVAVPLREVRRGRRPHCRCDRRRARLHRRGDRADPSLRRPLGRSGPAAPVPALTPVRPFRPLHGQGYPHLPLRHFAQLPCPTPSSGHQAAPRRALPLVRGAASRSGD</sequence>
<name>A0A165EG17_9BASI</name>
<accession>A0A165EG17</accession>
<dbReference type="Proteomes" id="UP000076842">
    <property type="component" value="Unassembled WGS sequence"/>
</dbReference>
<keyword evidence="4" id="KW-1185">Reference proteome</keyword>
<keyword evidence="2" id="KW-0732">Signal</keyword>
<feature type="chain" id="PRO_5007857129" description="Secreted protein" evidence="2">
    <location>
        <begin position="17"/>
        <end position="125"/>
    </location>
</feature>
<dbReference type="EMBL" id="KV424007">
    <property type="protein sequence ID" value="KZT54795.1"/>
    <property type="molecule type" value="Genomic_DNA"/>
</dbReference>